<evidence type="ECO:0000256" key="5">
    <source>
        <dbReference type="ARBA" id="ARBA00012518"/>
    </source>
</evidence>
<dbReference type="Gene3D" id="3.90.78.10">
    <property type="entry name" value="UDP-N-acetylenolpyruvoylglucosamine reductase, C-terminal domain"/>
    <property type="match status" value="1"/>
</dbReference>
<evidence type="ECO:0000256" key="6">
    <source>
        <dbReference type="ARBA" id="ARBA00022490"/>
    </source>
</evidence>
<dbReference type="GO" id="GO:0051301">
    <property type="term" value="P:cell division"/>
    <property type="evidence" value="ECO:0007669"/>
    <property type="project" value="UniProtKB-KW"/>
</dbReference>
<dbReference type="InterPro" id="IPR016166">
    <property type="entry name" value="FAD-bd_PCMH"/>
</dbReference>
<feature type="domain" description="FAD-binding PCMH-type" evidence="17">
    <location>
        <begin position="45"/>
        <end position="233"/>
    </location>
</feature>
<evidence type="ECO:0000256" key="1">
    <source>
        <dbReference type="ARBA" id="ARBA00001974"/>
    </source>
</evidence>
<dbReference type="InterPro" id="IPR003170">
    <property type="entry name" value="MurB"/>
</dbReference>
<evidence type="ECO:0000256" key="15">
    <source>
        <dbReference type="ARBA" id="ARBA00023316"/>
    </source>
</evidence>
<dbReference type="InterPro" id="IPR036635">
    <property type="entry name" value="MurB_C_sf"/>
</dbReference>
<comment type="subcellular location">
    <subcellularLocation>
        <location evidence="3">Cytoplasm</location>
    </subcellularLocation>
</comment>
<dbReference type="EC" id="1.3.1.98" evidence="5"/>
<evidence type="ECO:0000256" key="8">
    <source>
        <dbReference type="ARBA" id="ARBA00022630"/>
    </source>
</evidence>
<dbReference type="SUPFAM" id="SSF56176">
    <property type="entry name" value="FAD-binding/transporter-associated domain-like"/>
    <property type="match status" value="1"/>
</dbReference>
<dbReference type="GO" id="GO:0008360">
    <property type="term" value="P:regulation of cell shape"/>
    <property type="evidence" value="ECO:0007669"/>
    <property type="project" value="UniProtKB-KW"/>
</dbReference>
<evidence type="ECO:0000256" key="4">
    <source>
        <dbReference type="ARBA" id="ARBA00004752"/>
    </source>
</evidence>
<dbReference type="PROSITE" id="PS51387">
    <property type="entry name" value="FAD_PCMH"/>
    <property type="match status" value="1"/>
</dbReference>
<keyword evidence="6" id="KW-0963">Cytoplasm</keyword>
<comment type="pathway">
    <text evidence="4">Cell wall biogenesis; peptidoglycan biosynthesis.</text>
</comment>
<dbReference type="GO" id="GO:0071949">
    <property type="term" value="F:FAD binding"/>
    <property type="evidence" value="ECO:0007669"/>
    <property type="project" value="InterPro"/>
</dbReference>
<keyword evidence="7" id="KW-0132">Cell division</keyword>
<dbReference type="InterPro" id="IPR006094">
    <property type="entry name" value="Oxid_FAD_bind_N"/>
</dbReference>
<protein>
    <recommendedName>
        <fullName evidence="5">UDP-N-acetylmuramate dehydrogenase</fullName>
        <ecNumber evidence="5">1.3.1.98</ecNumber>
    </recommendedName>
</protein>
<dbReference type="SUPFAM" id="SSF56194">
    <property type="entry name" value="Uridine diphospho-N-Acetylenolpyruvylglucosamine reductase, MurB, C-terminal domain"/>
    <property type="match status" value="1"/>
</dbReference>
<dbReference type="AlphaFoldDB" id="A0A3B1C7I1"/>
<dbReference type="UniPathway" id="UPA00219"/>
<evidence type="ECO:0000256" key="11">
    <source>
        <dbReference type="ARBA" id="ARBA00022960"/>
    </source>
</evidence>
<evidence type="ECO:0000259" key="17">
    <source>
        <dbReference type="PROSITE" id="PS51387"/>
    </source>
</evidence>
<evidence type="ECO:0000256" key="3">
    <source>
        <dbReference type="ARBA" id="ARBA00004496"/>
    </source>
</evidence>
<dbReference type="PANTHER" id="PTHR21071">
    <property type="entry name" value="UDP-N-ACETYLENOLPYRUVOYLGLUCOSAMINE REDUCTASE"/>
    <property type="match status" value="1"/>
</dbReference>
<evidence type="ECO:0000256" key="16">
    <source>
        <dbReference type="ARBA" id="ARBA00048914"/>
    </source>
</evidence>
<evidence type="ECO:0000256" key="7">
    <source>
        <dbReference type="ARBA" id="ARBA00022618"/>
    </source>
</evidence>
<evidence type="ECO:0000256" key="14">
    <source>
        <dbReference type="ARBA" id="ARBA00023306"/>
    </source>
</evidence>
<reference evidence="18" key="1">
    <citation type="submission" date="2018-06" db="EMBL/GenBank/DDBJ databases">
        <authorList>
            <person name="Zhirakovskaya E."/>
        </authorList>
    </citation>
    <scope>NUCLEOTIDE SEQUENCE</scope>
</reference>
<keyword evidence="14" id="KW-0131">Cell cycle</keyword>
<dbReference type="Pfam" id="PF02873">
    <property type="entry name" value="MurB_C"/>
    <property type="match status" value="1"/>
</dbReference>
<proteinExistence type="inferred from homology"/>
<keyword evidence="10" id="KW-0521">NADP</keyword>
<dbReference type="GO" id="GO:0008762">
    <property type="term" value="F:UDP-N-acetylmuramate dehydrogenase activity"/>
    <property type="evidence" value="ECO:0007669"/>
    <property type="project" value="UniProtKB-EC"/>
</dbReference>
<dbReference type="InterPro" id="IPR016169">
    <property type="entry name" value="FAD-bd_PCMH_sub2"/>
</dbReference>
<keyword evidence="8" id="KW-0285">Flavoprotein</keyword>
<keyword evidence="11" id="KW-0133">Cell shape</keyword>
<dbReference type="Pfam" id="PF01565">
    <property type="entry name" value="FAD_binding_4"/>
    <property type="match status" value="1"/>
</dbReference>
<dbReference type="InterPro" id="IPR011601">
    <property type="entry name" value="MurB_C"/>
</dbReference>
<dbReference type="Gene3D" id="3.30.465.10">
    <property type="match status" value="1"/>
</dbReference>
<dbReference type="InterPro" id="IPR016167">
    <property type="entry name" value="FAD-bd_PCMH_sub1"/>
</dbReference>
<sequence>MALMEMDVKKQTPDFLKKKLVLDLKGFSGELYWHEAMSKHTTLKVGGPADLLLFPKSEADLALLMPILTKHALPIFVLGNGSNLLVRDGGISGAVIHLRYLNQIKQVGANHLFAESGVSYPKLALFAKDHGLSGLEFASGIPGSVGGAVAMNAGIPNYETAQVLISVRLMDFLGNKGNYSVQDLAFSYRKTTLPQALILSATFILRSNPKRLIEAKMKHLLKRRQVTQPLQKPNCGSVFKNPPGQHAGALIEAAGLKGFSIGDAQISERHGNFILNHGRATATDCLALITKIQEDVAQQTGITLALEVKVIGKDAS</sequence>
<dbReference type="NCBIfam" id="TIGR00179">
    <property type="entry name" value="murB"/>
    <property type="match status" value="1"/>
</dbReference>
<dbReference type="Gene3D" id="3.30.43.10">
    <property type="entry name" value="Uridine Diphospho-n-acetylenolpyruvylglucosamine Reductase, domain 2"/>
    <property type="match status" value="1"/>
</dbReference>
<dbReference type="GO" id="GO:0071555">
    <property type="term" value="P:cell wall organization"/>
    <property type="evidence" value="ECO:0007669"/>
    <property type="project" value="UniProtKB-KW"/>
</dbReference>
<gene>
    <name evidence="18" type="ORF">MNBD_NITROSPIRAE01-1179</name>
</gene>
<evidence type="ECO:0000256" key="13">
    <source>
        <dbReference type="ARBA" id="ARBA00023002"/>
    </source>
</evidence>
<evidence type="ECO:0000256" key="2">
    <source>
        <dbReference type="ARBA" id="ARBA00003921"/>
    </source>
</evidence>
<keyword evidence="15" id="KW-0961">Cell wall biogenesis/degradation</keyword>
<comment type="catalytic activity">
    <reaction evidence="16">
        <text>UDP-N-acetyl-alpha-D-muramate + NADP(+) = UDP-N-acetyl-3-O-(1-carboxyvinyl)-alpha-D-glucosamine + NADPH + H(+)</text>
        <dbReference type="Rhea" id="RHEA:12248"/>
        <dbReference type="ChEBI" id="CHEBI:15378"/>
        <dbReference type="ChEBI" id="CHEBI:57783"/>
        <dbReference type="ChEBI" id="CHEBI:58349"/>
        <dbReference type="ChEBI" id="CHEBI:68483"/>
        <dbReference type="ChEBI" id="CHEBI:70757"/>
        <dbReference type="EC" id="1.3.1.98"/>
    </reaction>
</comment>
<dbReference type="InterPro" id="IPR036318">
    <property type="entry name" value="FAD-bd_PCMH-like_sf"/>
</dbReference>
<evidence type="ECO:0000313" key="18">
    <source>
        <dbReference type="EMBL" id="VAX26159.1"/>
    </source>
</evidence>
<keyword evidence="9" id="KW-0274">FAD</keyword>
<keyword evidence="12" id="KW-0573">Peptidoglycan synthesis</keyword>
<dbReference type="GO" id="GO:0005829">
    <property type="term" value="C:cytosol"/>
    <property type="evidence" value="ECO:0007669"/>
    <property type="project" value="TreeGrafter"/>
</dbReference>
<comment type="cofactor">
    <cofactor evidence="1">
        <name>FAD</name>
        <dbReference type="ChEBI" id="CHEBI:57692"/>
    </cofactor>
</comment>
<comment type="function">
    <text evidence="2">Cell wall formation.</text>
</comment>
<name>A0A3B1C7I1_9ZZZZ</name>
<dbReference type="GO" id="GO:0009252">
    <property type="term" value="P:peptidoglycan biosynthetic process"/>
    <property type="evidence" value="ECO:0007669"/>
    <property type="project" value="UniProtKB-UniPathway"/>
</dbReference>
<organism evidence="18">
    <name type="scientific">hydrothermal vent metagenome</name>
    <dbReference type="NCBI Taxonomy" id="652676"/>
    <lineage>
        <taxon>unclassified sequences</taxon>
        <taxon>metagenomes</taxon>
        <taxon>ecological metagenomes</taxon>
    </lineage>
</organism>
<keyword evidence="13 18" id="KW-0560">Oxidoreductase</keyword>
<evidence type="ECO:0000256" key="9">
    <source>
        <dbReference type="ARBA" id="ARBA00022827"/>
    </source>
</evidence>
<accession>A0A3B1C7I1</accession>
<dbReference type="EMBL" id="UOGF01000007">
    <property type="protein sequence ID" value="VAX26159.1"/>
    <property type="molecule type" value="Genomic_DNA"/>
</dbReference>
<dbReference type="NCBIfam" id="NF010480">
    <property type="entry name" value="PRK13905.1"/>
    <property type="match status" value="1"/>
</dbReference>
<evidence type="ECO:0000256" key="10">
    <source>
        <dbReference type="ARBA" id="ARBA00022857"/>
    </source>
</evidence>
<dbReference type="HAMAP" id="MF_00037">
    <property type="entry name" value="MurB"/>
    <property type="match status" value="1"/>
</dbReference>
<dbReference type="PANTHER" id="PTHR21071:SF4">
    <property type="entry name" value="UDP-N-ACETYLENOLPYRUVOYLGLUCOSAMINE REDUCTASE"/>
    <property type="match status" value="1"/>
</dbReference>
<evidence type="ECO:0000256" key="12">
    <source>
        <dbReference type="ARBA" id="ARBA00022984"/>
    </source>
</evidence>